<evidence type="ECO:0000313" key="9">
    <source>
        <dbReference type="EMBL" id="MFC3231148.1"/>
    </source>
</evidence>
<dbReference type="Proteomes" id="UP001595528">
    <property type="component" value="Unassembled WGS sequence"/>
</dbReference>
<feature type="transmembrane region" description="Helical" evidence="8">
    <location>
        <begin position="65"/>
        <end position="85"/>
    </location>
</feature>
<evidence type="ECO:0000256" key="1">
    <source>
        <dbReference type="ARBA" id="ARBA00004651"/>
    </source>
</evidence>
<keyword evidence="5 8" id="KW-0812">Transmembrane</keyword>
<evidence type="ECO:0000313" key="10">
    <source>
        <dbReference type="Proteomes" id="UP001595528"/>
    </source>
</evidence>
<feature type="transmembrane region" description="Helical" evidence="8">
    <location>
        <begin position="97"/>
        <end position="119"/>
    </location>
</feature>
<organism evidence="9 10">
    <name type="scientific">Marinibaculum pumilum</name>
    <dbReference type="NCBI Taxonomy" id="1766165"/>
    <lineage>
        <taxon>Bacteria</taxon>
        <taxon>Pseudomonadati</taxon>
        <taxon>Pseudomonadota</taxon>
        <taxon>Alphaproteobacteria</taxon>
        <taxon>Rhodospirillales</taxon>
        <taxon>Rhodospirillaceae</taxon>
        <taxon>Marinibaculum</taxon>
    </lineage>
</organism>
<evidence type="ECO:0000256" key="4">
    <source>
        <dbReference type="ARBA" id="ARBA00022475"/>
    </source>
</evidence>
<comment type="similarity">
    <text evidence="2">Belongs to the auxin efflux carrier (TC 2.A.69) family.</text>
</comment>
<protein>
    <submittedName>
        <fullName evidence="9">AEC family transporter</fullName>
    </submittedName>
</protein>
<accession>A0ABV7L9W8</accession>
<dbReference type="Gene3D" id="1.20.1530.20">
    <property type="match status" value="1"/>
</dbReference>
<evidence type="ECO:0000256" key="5">
    <source>
        <dbReference type="ARBA" id="ARBA00022692"/>
    </source>
</evidence>
<comment type="subcellular location">
    <subcellularLocation>
        <location evidence="1">Cell membrane</location>
        <topology evidence="1">Multi-pass membrane protein</topology>
    </subcellularLocation>
</comment>
<dbReference type="EMBL" id="JBHRTR010000054">
    <property type="protein sequence ID" value="MFC3231148.1"/>
    <property type="molecule type" value="Genomic_DNA"/>
</dbReference>
<gene>
    <name evidence="9" type="ORF">ACFOGJ_28125</name>
</gene>
<reference evidence="10" key="1">
    <citation type="journal article" date="2019" name="Int. J. Syst. Evol. Microbiol.">
        <title>The Global Catalogue of Microorganisms (GCM) 10K type strain sequencing project: providing services to taxonomists for standard genome sequencing and annotation.</title>
        <authorList>
            <consortium name="The Broad Institute Genomics Platform"/>
            <consortium name="The Broad Institute Genome Sequencing Center for Infectious Disease"/>
            <person name="Wu L."/>
            <person name="Ma J."/>
        </authorList>
    </citation>
    <scope>NUCLEOTIDE SEQUENCE [LARGE SCALE GENOMIC DNA]</scope>
    <source>
        <strain evidence="10">KCTC 42964</strain>
    </source>
</reference>
<keyword evidence="4" id="KW-1003">Cell membrane</keyword>
<keyword evidence="6 8" id="KW-1133">Transmembrane helix</keyword>
<dbReference type="RefSeq" id="WP_379906612.1">
    <property type="nucleotide sequence ID" value="NZ_JBHRTR010000054.1"/>
</dbReference>
<evidence type="ECO:0000256" key="7">
    <source>
        <dbReference type="ARBA" id="ARBA00023136"/>
    </source>
</evidence>
<feature type="transmembrane region" description="Helical" evidence="8">
    <location>
        <begin position="288"/>
        <end position="310"/>
    </location>
</feature>
<keyword evidence="3" id="KW-0813">Transport</keyword>
<dbReference type="PANTHER" id="PTHR36838">
    <property type="entry name" value="AUXIN EFFLUX CARRIER FAMILY PROTEIN"/>
    <property type="match status" value="1"/>
</dbReference>
<dbReference type="InterPro" id="IPR038770">
    <property type="entry name" value="Na+/solute_symporter_sf"/>
</dbReference>
<keyword evidence="10" id="KW-1185">Reference proteome</keyword>
<evidence type="ECO:0000256" key="3">
    <source>
        <dbReference type="ARBA" id="ARBA00022448"/>
    </source>
</evidence>
<feature type="transmembrane region" description="Helical" evidence="8">
    <location>
        <begin position="195"/>
        <end position="216"/>
    </location>
</feature>
<evidence type="ECO:0000256" key="8">
    <source>
        <dbReference type="SAM" id="Phobius"/>
    </source>
</evidence>
<comment type="caution">
    <text evidence="9">The sequence shown here is derived from an EMBL/GenBank/DDBJ whole genome shotgun (WGS) entry which is preliminary data.</text>
</comment>
<name>A0ABV7L9W8_9PROT</name>
<feature type="transmembrane region" description="Helical" evidence="8">
    <location>
        <begin position="167"/>
        <end position="189"/>
    </location>
</feature>
<keyword evidence="7 8" id="KW-0472">Membrane</keyword>
<dbReference type="InterPro" id="IPR004776">
    <property type="entry name" value="Mem_transp_PIN-like"/>
</dbReference>
<feature type="transmembrane region" description="Helical" evidence="8">
    <location>
        <begin position="125"/>
        <end position="146"/>
    </location>
</feature>
<evidence type="ECO:0000256" key="2">
    <source>
        <dbReference type="ARBA" id="ARBA00010145"/>
    </source>
</evidence>
<feature type="transmembrane region" description="Helical" evidence="8">
    <location>
        <begin position="255"/>
        <end position="276"/>
    </location>
</feature>
<evidence type="ECO:0000256" key="6">
    <source>
        <dbReference type="ARBA" id="ARBA00022989"/>
    </source>
</evidence>
<sequence>MQELLNIVLPFFGLIFAGYGFGHTPLLKPEAVRGLVEFVFWFALPAMLFMKIAEAPFREAFDWRFLASYSGAGIIVYGIGFLVALRLFRLALDQSAVFAMGSAFGNVGFMGLPMVALAFGDEALLAAVLAVTADQMIFIPLTSGLIQAGRGDRAALGRTFLNVGRGIVRNPLVIATFCGLAFGLSGLALPVPVSTFGNLLADAAAPCALFALGATLAGRKLGEGKPEVATVSTLKLLVHPAITLGIALLLGLPPFLMGIAVMQAAMPIAANVFIMAQGYEVYVRRSSSAILISTFAAVITLSAVILVLLAE</sequence>
<dbReference type="Pfam" id="PF03547">
    <property type="entry name" value="Mem_trans"/>
    <property type="match status" value="1"/>
</dbReference>
<feature type="transmembrane region" description="Helical" evidence="8">
    <location>
        <begin position="34"/>
        <end position="53"/>
    </location>
</feature>
<feature type="transmembrane region" description="Helical" evidence="8">
    <location>
        <begin position="6"/>
        <end position="22"/>
    </location>
</feature>
<proteinExistence type="inferred from homology"/>
<dbReference type="PANTHER" id="PTHR36838:SF3">
    <property type="entry name" value="TRANSPORTER AUXIN EFFLUX CARRIER EC FAMILY"/>
    <property type="match status" value="1"/>
</dbReference>
<feature type="transmembrane region" description="Helical" evidence="8">
    <location>
        <begin position="228"/>
        <end position="249"/>
    </location>
</feature>